<dbReference type="SMART" id="SM01321">
    <property type="entry name" value="Y1_Tnp"/>
    <property type="match status" value="1"/>
</dbReference>
<dbReference type="RefSeq" id="WP_138239739.1">
    <property type="nucleotide sequence ID" value="NZ_VBRY01000009.1"/>
</dbReference>
<dbReference type="SUPFAM" id="SSF143422">
    <property type="entry name" value="Transposase IS200-like"/>
    <property type="match status" value="1"/>
</dbReference>
<dbReference type="Pfam" id="PF01797">
    <property type="entry name" value="Y1_Tnp"/>
    <property type="match status" value="1"/>
</dbReference>
<evidence type="ECO:0000259" key="2">
    <source>
        <dbReference type="SMART" id="SM01321"/>
    </source>
</evidence>
<dbReference type="InterPro" id="IPR036515">
    <property type="entry name" value="Transposase_17_sf"/>
</dbReference>
<dbReference type="PANTHER" id="PTHR34322:SF2">
    <property type="entry name" value="TRANSPOSASE IS200-LIKE DOMAIN-CONTAINING PROTEIN"/>
    <property type="match status" value="1"/>
</dbReference>
<dbReference type="AlphaFoldDB" id="A0A5R9GK41"/>
<proteinExistence type="predicted"/>
<evidence type="ECO:0000313" key="3">
    <source>
        <dbReference type="EMBL" id="TLS66560.1"/>
    </source>
</evidence>
<protein>
    <submittedName>
        <fullName evidence="3">Transposase</fullName>
    </submittedName>
</protein>
<dbReference type="GO" id="GO:0006313">
    <property type="term" value="P:DNA transposition"/>
    <property type="evidence" value="ECO:0007669"/>
    <property type="project" value="InterPro"/>
</dbReference>
<dbReference type="InterPro" id="IPR002686">
    <property type="entry name" value="Transposase_17"/>
</dbReference>
<evidence type="ECO:0000313" key="4">
    <source>
        <dbReference type="Proteomes" id="UP000306585"/>
    </source>
</evidence>
<accession>A0A5R9GK41</accession>
<dbReference type="EMBL" id="VBRY01000009">
    <property type="protein sequence ID" value="TLS66560.1"/>
    <property type="molecule type" value="Genomic_DNA"/>
</dbReference>
<dbReference type="GO" id="GO:0004803">
    <property type="term" value="F:transposase activity"/>
    <property type="evidence" value="ECO:0007669"/>
    <property type="project" value="InterPro"/>
</dbReference>
<dbReference type="OrthoDB" id="9814067at2"/>
<feature type="region of interest" description="Disordered" evidence="1">
    <location>
        <begin position="274"/>
        <end position="293"/>
    </location>
</feature>
<organism evidence="3 4">
    <name type="scientific">Mariprofundus erugo</name>
    <dbReference type="NCBI Taxonomy" id="2528639"/>
    <lineage>
        <taxon>Bacteria</taxon>
        <taxon>Pseudomonadati</taxon>
        <taxon>Pseudomonadota</taxon>
        <taxon>Candidatius Mariprofundia</taxon>
        <taxon>Mariprofundales</taxon>
        <taxon>Mariprofundaceae</taxon>
        <taxon>Mariprofundus</taxon>
    </lineage>
</organism>
<dbReference type="Gene3D" id="3.30.70.1290">
    <property type="entry name" value="Transposase IS200-like"/>
    <property type="match status" value="1"/>
</dbReference>
<evidence type="ECO:0000256" key="1">
    <source>
        <dbReference type="SAM" id="MobiDB-lite"/>
    </source>
</evidence>
<dbReference type="NCBIfam" id="NF047646">
    <property type="entry name" value="REP_Tyr_transpos"/>
    <property type="match status" value="1"/>
</dbReference>
<reference evidence="3 4" key="1">
    <citation type="journal article" date="2019" name="Appl. Environ. Microbiol.">
        <title>Environmental Evidence and Genomic Insight of Iron-oxidizing Bacteria Preference Towards More Corrosion Resistant Stainless Steel at Higher Salinities.</title>
        <authorList>
            <person name="Garrison C.E."/>
            <person name="Price K.A."/>
            <person name="Field E.K."/>
        </authorList>
    </citation>
    <scope>NUCLEOTIDE SEQUENCE [LARGE SCALE GENOMIC DNA]</scope>
    <source>
        <strain evidence="3 4">P3</strain>
    </source>
</reference>
<dbReference type="GO" id="GO:0003677">
    <property type="term" value="F:DNA binding"/>
    <property type="evidence" value="ECO:0007669"/>
    <property type="project" value="InterPro"/>
</dbReference>
<feature type="domain" description="Transposase IS200-like" evidence="2">
    <location>
        <begin position="9"/>
        <end position="123"/>
    </location>
</feature>
<feature type="compositionally biased region" description="Gly residues" evidence="1">
    <location>
        <begin position="284"/>
        <end position="293"/>
    </location>
</feature>
<name>A0A5R9GK41_9PROT</name>
<dbReference type="Proteomes" id="UP000306585">
    <property type="component" value="Unassembled WGS sequence"/>
</dbReference>
<keyword evidence="4" id="KW-1185">Reference proteome</keyword>
<gene>
    <name evidence="3" type="ORF">FEF65_10395</name>
</gene>
<sequence length="293" mass="32702">MARPLRIELEGGVFHVTSRGNAGAAIFEDDADRTMFMDVLVHVVERFRWICHAWCLMGNHYHLMIETPQANLSRGMRQLNGVYTQQFNRRHKRTGHVYQGRFSSILVDRESYLLALSRYVVRNPVAAGLAASVEAWPWSSFRATAGLAPLQPPLSRQWLLSCFGTSTTEAEAAYIDYVCDGKTPSPWDDLNGPDILGDDDFRARVQAGLHDVAGGIARSKRMLRHLSLAEISAEKPRSLWMHEAYTEHGYTMQQIALFAGVHHSTVSKCIKQAMENSKSRPDPGQGGSGCEAD</sequence>
<comment type="caution">
    <text evidence="3">The sequence shown here is derived from an EMBL/GenBank/DDBJ whole genome shotgun (WGS) entry which is preliminary data.</text>
</comment>
<dbReference type="PANTHER" id="PTHR34322">
    <property type="entry name" value="TRANSPOSASE, Y1_TNP DOMAIN-CONTAINING"/>
    <property type="match status" value="1"/>
</dbReference>